<accession>A0A4R5QGY1</accession>
<dbReference type="Pfam" id="PF06504">
    <property type="entry name" value="RepC"/>
    <property type="match status" value="1"/>
</dbReference>
<name>A0A4R5QGY1_9PROT</name>
<dbReference type="Proteomes" id="UP000295096">
    <property type="component" value="Unassembled WGS sequence"/>
</dbReference>
<dbReference type="OrthoDB" id="9133360at2"/>
<gene>
    <name evidence="1" type="ORF">E2C06_12165</name>
</gene>
<evidence type="ECO:0000313" key="2">
    <source>
        <dbReference type="Proteomes" id="UP000295096"/>
    </source>
</evidence>
<dbReference type="AlphaFoldDB" id="A0A4R5QGY1"/>
<sequence>MTAPVGGGAPRTGFWLVDLAHPNSSKGSRTWRAGLSAPGRARTWLGCPGRLPVSDLLSAPAEAEGFASVERSFAKVDGLVVPVRGHRAGGFELYYPGREEFNTDGMNFTFRIFQQLGAWDESVLLVLLKLLGQRGKILLPDPVGPNLRHVRQQLNAGGEALAQATVLLSGTSYSEILRNMGLSTAGRGRRLLRESLQRLSAITLWIKHRSGAEGSSNLLVAQAAPNGDLLISIHYLLARAFLSESHWARIDLGERWHLSSDIAKILHRWLSAWLDEGETKPARLSTLERHVWGNAATGLDRARRFSDLKAAFREIESIGTGWIVAGTDQRGDCTCRITRPLRSTSVANEAVLPALDVQGEMPIEASLSATINVERV</sequence>
<reference evidence="1 2" key="1">
    <citation type="journal article" date="2016" name="J. Microbiol.">
        <title>Dankookia rubra gen. nov., sp. nov., an alphaproteobacterium isolated from sediment of a shallow stream.</title>
        <authorList>
            <person name="Kim W.H."/>
            <person name="Kim D.H."/>
            <person name="Kang K."/>
            <person name="Ahn T.Y."/>
        </authorList>
    </citation>
    <scope>NUCLEOTIDE SEQUENCE [LARGE SCALE GENOMIC DNA]</scope>
    <source>
        <strain evidence="1 2">JCM30602</strain>
    </source>
</reference>
<protein>
    <submittedName>
        <fullName evidence="1">Uncharacterized protein</fullName>
    </submittedName>
</protein>
<evidence type="ECO:0000313" key="1">
    <source>
        <dbReference type="EMBL" id="TDH62356.1"/>
    </source>
</evidence>
<keyword evidence="2" id="KW-1185">Reference proteome</keyword>
<dbReference type="InterPro" id="IPR010522">
    <property type="entry name" value="RepC_bac"/>
</dbReference>
<organism evidence="1 2">
    <name type="scientific">Dankookia rubra</name>
    <dbReference type="NCBI Taxonomy" id="1442381"/>
    <lineage>
        <taxon>Bacteria</taxon>
        <taxon>Pseudomonadati</taxon>
        <taxon>Pseudomonadota</taxon>
        <taxon>Alphaproteobacteria</taxon>
        <taxon>Acetobacterales</taxon>
        <taxon>Roseomonadaceae</taxon>
        <taxon>Dankookia</taxon>
    </lineage>
</organism>
<proteinExistence type="predicted"/>
<dbReference type="EMBL" id="SMSJ01000012">
    <property type="protein sequence ID" value="TDH62356.1"/>
    <property type="molecule type" value="Genomic_DNA"/>
</dbReference>
<comment type="caution">
    <text evidence="1">The sequence shown here is derived from an EMBL/GenBank/DDBJ whole genome shotgun (WGS) entry which is preliminary data.</text>
</comment>